<name>A0ABY3ZQY0_9RHOB</name>
<reference evidence="2" key="1">
    <citation type="journal article" date="2022" name="Microorganisms">
        <title>Beyond the ABCs#Discovery of Three New Plasmid Types in Rhodobacterales (RepQ, RepY, RepW).</title>
        <authorList>
            <person name="Freese H.M."/>
            <person name="Ringel V."/>
            <person name="Overmann J."/>
            <person name="Petersen J."/>
        </authorList>
    </citation>
    <scope>NUCLEOTIDE SEQUENCE [LARGE SCALE GENOMIC DNA]</scope>
    <source>
        <strain evidence="2">DSM 109990</strain>
        <plasmid evidence="2">pDSM109990_c</plasmid>
    </source>
</reference>
<evidence type="ECO:0000313" key="2">
    <source>
        <dbReference type="Proteomes" id="UP000831019"/>
    </source>
</evidence>
<protein>
    <submittedName>
        <fullName evidence="1">Uncharacterized protein</fullName>
    </submittedName>
</protein>
<proteinExistence type="predicted"/>
<geneLocation type="plasmid" evidence="1 2">
    <name>pDSM109990_c</name>
</geneLocation>
<accession>A0ABY3ZQY0</accession>
<dbReference type="Proteomes" id="UP000831019">
    <property type="component" value="Plasmid pDSM109990_c"/>
</dbReference>
<gene>
    <name evidence="1" type="ORF">DSM109990_03923</name>
</gene>
<keyword evidence="2" id="KW-1185">Reference proteome</keyword>
<dbReference type="EMBL" id="CP085147">
    <property type="protein sequence ID" value="UOA17031.1"/>
    <property type="molecule type" value="Genomic_DNA"/>
</dbReference>
<keyword evidence="1" id="KW-0614">Plasmid</keyword>
<sequence length="146" mass="16113">MTDFRPGEVIEIGVSGRMAYVQVTHLHPSYPPVVRAIESLHDSGTSDAAAAARGATKFVAMIPLQTALQRVGAPYTNLGQAEIPEDHRDFPTFRMPIRDKQGNTVYWWFWDGRGLSYDTELDAAAANLPMREVLTGQRLIALLSDA</sequence>
<evidence type="ECO:0000313" key="1">
    <source>
        <dbReference type="EMBL" id="UOA17031.1"/>
    </source>
</evidence>
<dbReference type="RefSeq" id="WP_243263804.1">
    <property type="nucleotide sequence ID" value="NZ_CP085147.1"/>
</dbReference>
<organism evidence="1 2">
    <name type="scientific">Sulfitobacter dubius</name>
    <dbReference type="NCBI Taxonomy" id="218673"/>
    <lineage>
        <taxon>Bacteria</taxon>
        <taxon>Pseudomonadati</taxon>
        <taxon>Pseudomonadota</taxon>
        <taxon>Alphaproteobacteria</taxon>
        <taxon>Rhodobacterales</taxon>
        <taxon>Roseobacteraceae</taxon>
        <taxon>Sulfitobacter</taxon>
    </lineage>
</organism>